<sequence length="76" mass="8666">MKIRANSQQVATPTVVKKILRLKQENPGMFAWEIRERLLSARVCEPHSIPSVSSVNRILRNSGLAWSDDERHGEIN</sequence>
<keyword evidence="3" id="KW-0563">Paired box</keyword>
<keyword evidence="4" id="KW-0805">Transcription regulation</keyword>
<organism evidence="9 10">
    <name type="scientific">Operophtera brumata</name>
    <name type="common">Winter moth</name>
    <name type="synonym">Phalaena brumata</name>
    <dbReference type="NCBI Taxonomy" id="104452"/>
    <lineage>
        <taxon>Eukaryota</taxon>
        <taxon>Metazoa</taxon>
        <taxon>Ecdysozoa</taxon>
        <taxon>Arthropoda</taxon>
        <taxon>Hexapoda</taxon>
        <taxon>Insecta</taxon>
        <taxon>Pterygota</taxon>
        <taxon>Neoptera</taxon>
        <taxon>Endopterygota</taxon>
        <taxon>Lepidoptera</taxon>
        <taxon>Glossata</taxon>
        <taxon>Ditrysia</taxon>
        <taxon>Geometroidea</taxon>
        <taxon>Geometridae</taxon>
        <taxon>Larentiinae</taxon>
        <taxon>Operophtera</taxon>
    </lineage>
</organism>
<dbReference type="PANTHER" id="PTHR45636">
    <property type="entry name" value="PAIRED BOX PROTEIN PAX-6-RELATED-RELATED"/>
    <property type="match status" value="1"/>
</dbReference>
<comment type="subcellular location">
    <subcellularLocation>
        <location evidence="1">Nucleus</location>
    </subcellularLocation>
</comment>
<dbReference type="GO" id="GO:0005634">
    <property type="term" value="C:nucleus"/>
    <property type="evidence" value="ECO:0007669"/>
    <property type="project" value="UniProtKB-SubCell"/>
</dbReference>
<dbReference type="PROSITE" id="PS51057">
    <property type="entry name" value="PAIRED_2"/>
    <property type="match status" value="1"/>
</dbReference>
<dbReference type="SMART" id="SM00351">
    <property type="entry name" value="PAX"/>
    <property type="match status" value="1"/>
</dbReference>
<dbReference type="Pfam" id="PF00292">
    <property type="entry name" value="PAX"/>
    <property type="match status" value="1"/>
</dbReference>
<dbReference type="AlphaFoldDB" id="A0A0L7L613"/>
<keyword evidence="6" id="KW-0804">Transcription</keyword>
<dbReference type="SUPFAM" id="SSF46689">
    <property type="entry name" value="Homeodomain-like"/>
    <property type="match status" value="1"/>
</dbReference>
<dbReference type="STRING" id="104452.A0A0L7L613"/>
<gene>
    <name evidence="9" type="ORF">OBRU01_14841</name>
</gene>
<keyword evidence="2" id="KW-0217">Developmental protein</keyword>
<dbReference type="GO" id="GO:0000981">
    <property type="term" value="F:DNA-binding transcription factor activity, RNA polymerase II-specific"/>
    <property type="evidence" value="ECO:0007669"/>
    <property type="project" value="TreeGrafter"/>
</dbReference>
<name>A0A0L7L613_OPEBR</name>
<dbReference type="GO" id="GO:0000978">
    <property type="term" value="F:RNA polymerase II cis-regulatory region sequence-specific DNA binding"/>
    <property type="evidence" value="ECO:0007669"/>
    <property type="project" value="TreeGrafter"/>
</dbReference>
<comment type="caution">
    <text evidence="9">The sequence shown here is derived from an EMBL/GenBank/DDBJ whole genome shotgun (WGS) entry which is preliminary data.</text>
</comment>
<evidence type="ECO:0000256" key="5">
    <source>
        <dbReference type="ARBA" id="ARBA00023125"/>
    </source>
</evidence>
<evidence type="ECO:0000259" key="8">
    <source>
        <dbReference type="PROSITE" id="PS51057"/>
    </source>
</evidence>
<evidence type="ECO:0000256" key="3">
    <source>
        <dbReference type="ARBA" id="ARBA00022724"/>
    </source>
</evidence>
<dbReference type="Gene3D" id="1.10.10.10">
    <property type="entry name" value="Winged helix-like DNA-binding domain superfamily/Winged helix DNA-binding domain"/>
    <property type="match status" value="1"/>
</dbReference>
<keyword evidence="7" id="KW-0539">Nucleus</keyword>
<evidence type="ECO:0000256" key="6">
    <source>
        <dbReference type="ARBA" id="ARBA00023163"/>
    </source>
</evidence>
<evidence type="ECO:0000313" key="10">
    <source>
        <dbReference type="Proteomes" id="UP000037510"/>
    </source>
</evidence>
<dbReference type="FunFam" id="1.10.10.10:FF:000003">
    <property type="entry name" value="Paired box protein Pax-6"/>
    <property type="match status" value="1"/>
</dbReference>
<proteinExistence type="predicted"/>
<evidence type="ECO:0000256" key="7">
    <source>
        <dbReference type="ARBA" id="ARBA00023242"/>
    </source>
</evidence>
<dbReference type="EMBL" id="JTDY01002774">
    <property type="protein sequence ID" value="KOB70756.1"/>
    <property type="molecule type" value="Genomic_DNA"/>
</dbReference>
<dbReference type="GO" id="GO:0009791">
    <property type="term" value="P:post-embryonic development"/>
    <property type="evidence" value="ECO:0007669"/>
    <property type="project" value="UniProtKB-ARBA"/>
</dbReference>
<dbReference type="InterPro" id="IPR001523">
    <property type="entry name" value="Paired_dom"/>
</dbReference>
<dbReference type="InterPro" id="IPR043565">
    <property type="entry name" value="PAX_fam"/>
</dbReference>
<evidence type="ECO:0000256" key="1">
    <source>
        <dbReference type="ARBA" id="ARBA00004123"/>
    </source>
</evidence>
<keyword evidence="10" id="KW-1185">Reference proteome</keyword>
<evidence type="ECO:0000256" key="2">
    <source>
        <dbReference type="ARBA" id="ARBA00022473"/>
    </source>
</evidence>
<feature type="domain" description="Paired" evidence="8">
    <location>
        <begin position="1"/>
        <end position="62"/>
    </location>
</feature>
<dbReference type="InterPro" id="IPR009057">
    <property type="entry name" value="Homeodomain-like_sf"/>
</dbReference>
<reference evidence="9 10" key="1">
    <citation type="journal article" date="2015" name="Genome Biol. Evol.">
        <title>The genome of winter moth (Operophtera brumata) provides a genomic perspective on sexual dimorphism and phenology.</title>
        <authorList>
            <person name="Derks M.F."/>
            <person name="Smit S."/>
            <person name="Salis L."/>
            <person name="Schijlen E."/>
            <person name="Bossers A."/>
            <person name="Mateman C."/>
            <person name="Pijl A.S."/>
            <person name="de Ridder D."/>
            <person name="Groenen M.A."/>
            <person name="Visser M.E."/>
            <person name="Megens H.J."/>
        </authorList>
    </citation>
    <scope>NUCLEOTIDE SEQUENCE [LARGE SCALE GENOMIC DNA]</scope>
    <source>
        <strain evidence="9">WM2013NL</strain>
        <tissue evidence="9">Head and thorax</tissue>
    </source>
</reference>
<dbReference type="InterPro" id="IPR036388">
    <property type="entry name" value="WH-like_DNA-bd_sf"/>
</dbReference>
<dbReference type="PANTHER" id="PTHR45636:SF43">
    <property type="entry name" value="PAIRED BOX POX-NEURO PROTEIN"/>
    <property type="match status" value="1"/>
</dbReference>
<accession>A0A0L7L613</accession>
<evidence type="ECO:0000313" key="9">
    <source>
        <dbReference type="EMBL" id="KOB70756.1"/>
    </source>
</evidence>
<keyword evidence="5" id="KW-0238">DNA-binding</keyword>
<protein>
    <recommendedName>
        <fullName evidence="8">Paired domain-containing protein</fullName>
    </recommendedName>
</protein>
<evidence type="ECO:0000256" key="4">
    <source>
        <dbReference type="ARBA" id="ARBA00023015"/>
    </source>
</evidence>
<dbReference type="Proteomes" id="UP000037510">
    <property type="component" value="Unassembled WGS sequence"/>
</dbReference>